<dbReference type="Proteomes" id="UP000832011">
    <property type="component" value="Chromosome"/>
</dbReference>
<keyword evidence="4" id="KW-1185">Reference proteome</keyword>
<dbReference type="RefSeq" id="WP_058305202.1">
    <property type="nucleotide sequence ID" value="NZ_CABKVG010000006.1"/>
</dbReference>
<name>A0ABY4E5J6_9NEIS</name>
<proteinExistence type="predicted"/>
<reference evidence="3 4" key="1">
    <citation type="journal article" date="2022" name="Res Sq">
        <title>Evolution of multicellular longitudinally dividing oral cavity symbionts (Neisseriaceae).</title>
        <authorList>
            <person name="Nyongesa S."/>
            <person name="Weber P."/>
            <person name="Bernet E."/>
            <person name="Pullido F."/>
            <person name="Nieckarz M."/>
            <person name="Delaby M."/>
            <person name="Nieves C."/>
            <person name="Viehboeck T."/>
            <person name="Krause N."/>
            <person name="Rivera-Millot A."/>
            <person name="Nakamura A."/>
            <person name="Vischer N."/>
            <person name="VanNieuwenhze M."/>
            <person name="Brun Y."/>
            <person name="Cava F."/>
            <person name="Bulgheresi S."/>
            <person name="Veyrier F."/>
        </authorList>
    </citation>
    <scope>NUCLEOTIDE SEQUENCE [LARGE SCALE GENOMIC DNA]</scope>
    <source>
        <strain evidence="3 4">SN4</strain>
    </source>
</reference>
<evidence type="ECO:0000313" key="3">
    <source>
        <dbReference type="EMBL" id="UOO91027.1"/>
    </source>
</evidence>
<protein>
    <submittedName>
        <fullName evidence="3">Uncharacterized protein</fullName>
    </submittedName>
</protein>
<keyword evidence="2" id="KW-0732">Signal</keyword>
<evidence type="ECO:0000313" key="4">
    <source>
        <dbReference type="Proteomes" id="UP000832011"/>
    </source>
</evidence>
<evidence type="ECO:0000256" key="2">
    <source>
        <dbReference type="SAM" id="SignalP"/>
    </source>
</evidence>
<organism evidence="3 4">
    <name type="scientific">Vitreoscilla massiliensis</name>
    <dbReference type="NCBI Taxonomy" id="1689272"/>
    <lineage>
        <taxon>Bacteria</taxon>
        <taxon>Pseudomonadati</taxon>
        <taxon>Pseudomonadota</taxon>
        <taxon>Betaproteobacteria</taxon>
        <taxon>Neisseriales</taxon>
        <taxon>Neisseriaceae</taxon>
        <taxon>Vitreoscilla</taxon>
    </lineage>
</organism>
<evidence type="ECO:0000256" key="1">
    <source>
        <dbReference type="SAM" id="MobiDB-lite"/>
    </source>
</evidence>
<accession>A0ABY4E5J6</accession>
<gene>
    <name evidence="3" type="ORF">LVJ82_08700</name>
</gene>
<feature type="region of interest" description="Disordered" evidence="1">
    <location>
        <begin position="191"/>
        <end position="212"/>
    </location>
</feature>
<feature type="signal peptide" evidence="2">
    <location>
        <begin position="1"/>
        <end position="17"/>
    </location>
</feature>
<feature type="chain" id="PRO_5047272352" evidence="2">
    <location>
        <begin position="18"/>
        <end position="233"/>
    </location>
</feature>
<sequence>MKACCVLLGILPVLTWAAPAITDFVPQGWTLEQQVDGDLNGDGRADKVLVLQQQDAANWQDNEGLGSPRLNLNPRTLLVLWNTPQGYKEAVRNTTLLPSANSADTPCLADPLDDGGISIRKQVLLVDLHYWLSCGSYSVNHMRYTFRHQQGAWPLIGLDVDSSARNNEDTERSSYNFATGKALYTGVKTQNTASGGSKVVRSSKPSRISNPRVDLGQTDVEVRLGRWLEQHAL</sequence>
<dbReference type="EMBL" id="CP091511">
    <property type="protein sequence ID" value="UOO91027.1"/>
    <property type="molecule type" value="Genomic_DNA"/>
</dbReference>